<dbReference type="InterPro" id="IPR059157">
    <property type="entry name" value="WDR36-Utp21_N"/>
</dbReference>
<feature type="repeat" description="WD" evidence="3">
    <location>
        <begin position="95"/>
        <end position="134"/>
    </location>
</feature>
<dbReference type="PROSITE" id="PS50294">
    <property type="entry name" value="WD_REPEATS_REGION"/>
    <property type="match status" value="2"/>
</dbReference>
<proteinExistence type="predicted"/>
<feature type="compositionally biased region" description="Acidic residues" evidence="4">
    <location>
        <begin position="820"/>
        <end position="835"/>
    </location>
</feature>
<dbReference type="InterPro" id="IPR019775">
    <property type="entry name" value="WD40_repeat_CS"/>
</dbReference>
<dbReference type="InterPro" id="IPR007319">
    <property type="entry name" value="WDR36/Utp21_C"/>
</dbReference>
<dbReference type="Pfam" id="PF25168">
    <property type="entry name" value="Beta-prop_WDR36-Utp21_2nd"/>
    <property type="match status" value="1"/>
</dbReference>
<dbReference type="EMBL" id="KI914022">
    <property type="protein sequence ID" value="ETV90827.1"/>
    <property type="molecule type" value="Genomic_DNA"/>
</dbReference>
<keyword evidence="1 3" id="KW-0853">WD repeat</keyword>
<dbReference type="InterPro" id="IPR001680">
    <property type="entry name" value="WD40_rpt"/>
</dbReference>
<accession>A0A024TBW3</accession>
<dbReference type="SMART" id="SM00320">
    <property type="entry name" value="WD40"/>
    <property type="match status" value="10"/>
</dbReference>
<evidence type="ECO:0000256" key="3">
    <source>
        <dbReference type="PROSITE-ProRule" id="PRU00221"/>
    </source>
</evidence>
<evidence type="ECO:0000259" key="5">
    <source>
        <dbReference type="Pfam" id="PF04192"/>
    </source>
</evidence>
<reference evidence="7" key="1">
    <citation type="submission" date="2013-12" db="EMBL/GenBank/DDBJ databases">
        <title>The Genome Sequence of Aphanomyces invadans NJM9701.</title>
        <authorList>
            <consortium name="The Broad Institute Genomics Platform"/>
            <person name="Russ C."/>
            <person name="Tyler B."/>
            <person name="van West P."/>
            <person name="Dieguez-Uribeondo J."/>
            <person name="Young S.K."/>
            <person name="Zeng Q."/>
            <person name="Gargeya S."/>
            <person name="Fitzgerald M."/>
            <person name="Abouelleil A."/>
            <person name="Alvarado L."/>
            <person name="Chapman S.B."/>
            <person name="Gainer-Dewar J."/>
            <person name="Goldberg J."/>
            <person name="Griggs A."/>
            <person name="Gujja S."/>
            <person name="Hansen M."/>
            <person name="Howarth C."/>
            <person name="Imamovic A."/>
            <person name="Ireland A."/>
            <person name="Larimer J."/>
            <person name="McCowan C."/>
            <person name="Murphy C."/>
            <person name="Pearson M."/>
            <person name="Poon T.W."/>
            <person name="Priest M."/>
            <person name="Roberts A."/>
            <person name="Saif S."/>
            <person name="Shea T."/>
            <person name="Sykes S."/>
            <person name="Wortman J."/>
            <person name="Nusbaum C."/>
            <person name="Birren B."/>
        </authorList>
    </citation>
    <scope>NUCLEOTIDE SEQUENCE [LARGE SCALE GENOMIC DNA]</scope>
    <source>
        <strain evidence="7">NJM9701</strain>
    </source>
</reference>
<sequence>MTRVHTQSRILQTFRALGVVASDVPVAYSRAGFITAAIGKSFQVYETEKLTPVAVSSQLPKKIRAIATVLHKNRTFCAVGRDVHVFERVKETTILQGHLLPITQLLAVGDYLFSIGEDRTMRVWSTQTLELFSTVEFANDFTPVVLLHPATYLNKVVVGSSEGELQLWNVRTLKCIYSFKGWGSEVTSVAQSPAVDVVAIGLADGRIFVHNLKFDETLMQFVQPTEGRVTSLSFRNDDKSPWLASGTSSGDVILWNLETQRLQAKIPVAHDADVATVLFLPSEPVLLTSSGDNSIKLWIFDQLDQAARLLKSRQGHKAPPTKIRYYGHDIQKDGMVCQILSASQDRSFRMFHTAREQQSAELSQGPLLKKAKRHYDFKLSPIVQMAAIDTREKDWPNVVTCHANEPSAYVWSINRKAIAKKVLRQIDDNLYDEAVHHGYKATAVGISACGNFALVGSRGGAIYLYNMQSGEKRGSFPTAATAAPKLIKALTMPGASYVQKPDDSLGDKHTAAVTGVVVDALNETVVSTSLDGHVKFWSFGSHKLEGTLDLKSPITHVELHKESGLLVVACDDFVLRVVDITTRKIVRHLRGHAHQVTDVCFSPDARWLVSSSADGSLRVWDLPTGKCVDFVKFKHAVTSVTMSPTGEFIATAHTTQVGIYLWANRAYFENVFLDNEPTEPIVMGMPLPLSEEEMPVDVQVDSTEAADPTATVDENASNPAAAYKSPIGPSTMVTLSTAPKAMWQSLFQLELIKKRNKPKEAPKAPEQAPFFLPTIRKDDVHPSFESHNVPADKKASKKSSDNAVVAKTESDEPMEGWGGNDDEAWGDDDDDVVPEDDSKTTGSRIVKSTGLTSSRSKLAVLLEAESAEMHMEVEGSSALISKPHPVLEYIQSLSASAVDVELSTLCMGEFDDEGKQHLDWFLDFLITMVHRRQHFQVIQVYLNRFLKVHEDIVVADAALLAKVETLHTFQQQAWEHLQQLLQHNLCLVQYLSKMQM</sequence>
<dbReference type="OrthoDB" id="10250769at2759"/>
<feature type="repeat" description="WD" evidence="3">
    <location>
        <begin position="506"/>
        <end position="547"/>
    </location>
</feature>
<dbReference type="GO" id="GO:0034388">
    <property type="term" value="C:Pwp2p-containing subcomplex of 90S preribosome"/>
    <property type="evidence" value="ECO:0007669"/>
    <property type="project" value="TreeGrafter"/>
</dbReference>
<feature type="domain" description="WDR36/Utp21 C-terminal" evidence="5">
    <location>
        <begin position="731"/>
        <end position="992"/>
    </location>
</feature>
<evidence type="ECO:0000313" key="7">
    <source>
        <dbReference type="EMBL" id="ETV90827.1"/>
    </source>
</evidence>
<dbReference type="FunFam" id="2.130.10.10:FF:000200">
    <property type="entry name" value="U3 small nucleolar RNA-associated protein 21"/>
    <property type="match status" value="1"/>
</dbReference>
<feature type="region of interest" description="Disordered" evidence="4">
    <location>
        <begin position="781"/>
        <end position="847"/>
    </location>
</feature>
<dbReference type="PANTHER" id="PTHR22840:SF12">
    <property type="entry name" value="WD REPEAT-CONTAINING PROTEIN 36"/>
    <property type="match status" value="1"/>
</dbReference>
<feature type="repeat" description="WD" evidence="3">
    <location>
        <begin position="267"/>
        <end position="298"/>
    </location>
</feature>
<dbReference type="Pfam" id="PF04192">
    <property type="entry name" value="Utp21"/>
    <property type="match status" value="1"/>
</dbReference>
<dbReference type="GO" id="GO:0006364">
    <property type="term" value="P:rRNA processing"/>
    <property type="evidence" value="ECO:0007669"/>
    <property type="project" value="InterPro"/>
</dbReference>
<dbReference type="AlphaFoldDB" id="A0A024TBW3"/>
<dbReference type="Gene3D" id="2.130.10.10">
    <property type="entry name" value="YVTN repeat-like/Quinoprotein amine dehydrogenase"/>
    <property type="match status" value="2"/>
</dbReference>
<dbReference type="GeneID" id="20091537"/>
<evidence type="ECO:0000256" key="2">
    <source>
        <dbReference type="ARBA" id="ARBA00022737"/>
    </source>
</evidence>
<dbReference type="VEuPathDB" id="FungiDB:H310_14487"/>
<dbReference type="STRING" id="157072.A0A024TBW3"/>
<dbReference type="SUPFAM" id="SSF50998">
    <property type="entry name" value="Quinoprotein alcohol dehydrogenase-like"/>
    <property type="match status" value="1"/>
</dbReference>
<dbReference type="Pfam" id="PF25171">
    <property type="entry name" value="Beta-prop_WDR36-Utp21_1st"/>
    <property type="match status" value="1"/>
</dbReference>
<protein>
    <submittedName>
        <fullName evidence="7">Uncharacterized protein</fullName>
    </submittedName>
</protein>
<dbReference type="PANTHER" id="PTHR22840">
    <property type="entry name" value="WD REPEAT-CONTAINING PROTEIN 36"/>
    <property type="match status" value="1"/>
</dbReference>
<feature type="compositionally biased region" description="Basic and acidic residues" evidence="4">
    <location>
        <begin position="781"/>
        <end position="800"/>
    </location>
</feature>
<evidence type="ECO:0000259" key="6">
    <source>
        <dbReference type="Pfam" id="PF25171"/>
    </source>
</evidence>
<evidence type="ECO:0000256" key="1">
    <source>
        <dbReference type="ARBA" id="ARBA00022574"/>
    </source>
</evidence>
<dbReference type="GO" id="GO:0032040">
    <property type="term" value="C:small-subunit processome"/>
    <property type="evidence" value="ECO:0007669"/>
    <property type="project" value="InterPro"/>
</dbReference>
<gene>
    <name evidence="7" type="ORF">H310_14487</name>
</gene>
<feature type="repeat" description="WD" evidence="3">
    <location>
        <begin position="589"/>
        <end position="630"/>
    </location>
</feature>
<dbReference type="eggNOG" id="KOG1539">
    <property type="taxonomic scope" value="Eukaryota"/>
</dbReference>
<evidence type="ECO:0000256" key="4">
    <source>
        <dbReference type="SAM" id="MobiDB-lite"/>
    </source>
</evidence>
<dbReference type="RefSeq" id="XP_008880584.1">
    <property type="nucleotide sequence ID" value="XM_008882362.1"/>
</dbReference>
<organism evidence="7">
    <name type="scientific">Aphanomyces invadans</name>
    <dbReference type="NCBI Taxonomy" id="157072"/>
    <lineage>
        <taxon>Eukaryota</taxon>
        <taxon>Sar</taxon>
        <taxon>Stramenopiles</taxon>
        <taxon>Oomycota</taxon>
        <taxon>Saprolegniomycetes</taxon>
        <taxon>Saprolegniales</taxon>
        <taxon>Verrucalvaceae</taxon>
        <taxon>Aphanomyces</taxon>
    </lineage>
</organism>
<feature type="domain" description="WDR36/Utp21 N-terminal" evidence="6">
    <location>
        <begin position="34"/>
        <end position="301"/>
    </location>
</feature>
<dbReference type="PROSITE" id="PS00678">
    <property type="entry name" value="WD_REPEATS_1"/>
    <property type="match status" value="1"/>
</dbReference>
<keyword evidence="2" id="KW-0677">Repeat</keyword>
<name>A0A024TBW3_9STRA</name>
<dbReference type="InterPro" id="IPR011047">
    <property type="entry name" value="Quinoprotein_ADH-like_sf"/>
</dbReference>
<dbReference type="InterPro" id="IPR015943">
    <property type="entry name" value="WD40/YVTN_repeat-like_dom_sf"/>
</dbReference>
<dbReference type="PROSITE" id="PS50082">
    <property type="entry name" value="WD_REPEATS_2"/>
    <property type="match status" value="4"/>
</dbReference>